<dbReference type="PROSITE" id="PS51194">
    <property type="entry name" value="HELICASE_CTER"/>
    <property type="match status" value="1"/>
</dbReference>
<feature type="domain" description="Helicase C-terminal" evidence="8">
    <location>
        <begin position="589"/>
        <end position="736"/>
    </location>
</feature>
<name>A0A0J9TMB7_PLAVI</name>
<evidence type="ECO:0000313" key="11">
    <source>
        <dbReference type="Proteomes" id="UP000053776"/>
    </source>
</evidence>
<keyword evidence="3 10" id="KW-0347">Helicase</keyword>
<protein>
    <submittedName>
        <fullName evidence="10">Helicase</fullName>
    </submittedName>
</protein>
<evidence type="ECO:0000259" key="9">
    <source>
        <dbReference type="PROSITE" id="PS51195"/>
    </source>
</evidence>
<dbReference type="GO" id="GO:0003724">
    <property type="term" value="F:RNA helicase activity"/>
    <property type="evidence" value="ECO:0007669"/>
    <property type="project" value="InterPro"/>
</dbReference>
<dbReference type="EMBL" id="KQ234971">
    <property type="protein sequence ID" value="KMZ95877.1"/>
    <property type="molecule type" value="Genomic_DNA"/>
</dbReference>
<dbReference type="SMART" id="SM00487">
    <property type="entry name" value="DEXDc"/>
    <property type="match status" value="1"/>
</dbReference>
<feature type="region of interest" description="Disordered" evidence="6">
    <location>
        <begin position="803"/>
        <end position="822"/>
    </location>
</feature>
<dbReference type="Gene3D" id="3.40.50.300">
    <property type="entry name" value="P-loop containing nucleotide triphosphate hydrolases"/>
    <property type="match status" value="2"/>
</dbReference>
<evidence type="ECO:0000256" key="3">
    <source>
        <dbReference type="ARBA" id="ARBA00022806"/>
    </source>
</evidence>
<organism evidence="10 11">
    <name type="scientific">Plasmodium vivax Mauritania I</name>
    <dbReference type="NCBI Taxonomy" id="1035515"/>
    <lineage>
        <taxon>Eukaryota</taxon>
        <taxon>Sar</taxon>
        <taxon>Alveolata</taxon>
        <taxon>Apicomplexa</taxon>
        <taxon>Aconoidasida</taxon>
        <taxon>Haemosporida</taxon>
        <taxon>Plasmodiidae</taxon>
        <taxon>Plasmodium</taxon>
        <taxon>Plasmodium (Plasmodium)</taxon>
    </lineage>
</organism>
<evidence type="ECO:0000256" key="5">
    <source>
        <dbReference type="PROSITE-ProRule" id="PRU00552"/>
    </source>
</evidence>
<dbReference type="Proteomes" id="UP000053776">
    <property type="component" value="Unassembled WGS sequence"/>
</dbReference>
<dbReference type="AlphaFoldDB" id="A0A0J9TMB7"/>
<sequence length="1266" mass="141787">MNPWAVPIGHLNDLLAEAPEEEKNEKNQFEELDMPREVIEALGRMGIRHPSTIQQLSVGKALRKRSLIVQAKNGTGKSMSVCMVVASRIVATVKRRHVKKRLKRAGERGAYGENADGEAAHGEAAFGADPAVSLFLHSVILVPTRELCVQLRDNIREISNQGIFINWRGDWRGDCRSGELPRACDNVRSSSPNVLPSDHRDAAKGEQQIGRSYSPFEVKPMVLYGGTDVLDDLQMLFACLPHVVISTPGRLKHVLSILSRLHVSVGRREAEGCPTKVPLTKIVNVLVKQLILDEVDALLDEQFESQMKVILSQVVSPKVQVLCYSSTCFESSISRFVKVVNLHDVGYLSRWKGFCVKRMHQILGGNLGGGLPPGEVPPELKVRSALDQDTPPQSNHSGEGKLAEEETPLEVYLNSEVSSPPDSPQNNRAHTKVKKKKKKKKKKNLRRNKQKGMNSIEEMVQAQSVFQEESSVRYILRKIVKEKGKVALRARRRREFEFVQTCTSVIVHGEGGGAAEGGVDGACDGKEVGDKGGSDNSHRSDNHTSDGEIPPLYCPPPSALSSPVLRNVRHCFITVDNERLSKHEELKYKMKVILKVVREIKFHLCFLFINSTYEGVQVSKMLKKHGVCCYYTSSKVEHQRRMQVFNNLRRNEVKVVVCSDVMSRGIDNIACDLVINLDIPQSKETYIHRSGRCGRYGNRGLCISLCNYSDYAYLHFYKYQLRLPVHDFCFLRREQRERLEERTYPHGDAGSGRGKEGEAATWEEATQEEPTCEVATKEAIREETPPGEHSTSCVETHLGVHAVEQPERKAPPQQSRLGRSPRKKALALNIKGFCAEGIHIAGGGTHVSSQVRREVSSQVKSEVSSQVKSEVSTQVKSEVSSQVKSEVSTQVKNAAKSEAKSEPFPPHRGVHLNVRVKKFVSKFKVARNEVCCEFCLPNDNANVFQSISVIQHKSSLIIFFLFSRRIRMRLLSFRALQLAGGESAAESAEKGSKCCRSHYCLLFFCNSDSYLVLKVFYFFLFLFKHYQYPLREALTPLLIHTGGSTPKGGKWKKRCDRCCHAFRPNRVNLNYVSDTCLMIGNNIQRAEKKKKKNFKGCQSDEDFYMNRQGKTVTTFRKAMFYPFLLGSQTGHCSSGQLSSPGAAQGEQAHRGLDYEILQRREGELQPSSLPLESALNQIKATPLERKQIASLSQQCSEYLCMNDQREVAQKVNMLVAPQVFLNLAEGEEDVHLLKGLFLQSHVQLHGGAGQPSGEKKKKKIEAEVEA</sequence>
<dbReference type="InterPro" id="IPR001650">
    <property type="entry name" value="Helicase_C-like"/>
</dbReference>
<evidence type="ECO:0000259" key="7">
    <source>
        <dbReference type="PROSITE" id="PS51192"/>
    </source>
</evidence>
<feature type="domain" description="DEAD-box RNA helicase Q" evidence="9">
    <location>
        <begin position="27"/>
        <end position="55"/>
    </location>
</feature>
<dbReference type="SMART" id="SM00490">
    <property type="entry name" value="HELICc"/>
    <property type="match status" value="1"/>
</dbReference>
<feature type="short sequence motif" description="Q motif" evidence="5">
    <location>
        <begin position="27"/>
        <end position="55"/>
    </location>
</feature>
<feature type="region of interest" description="Disordered" evidence="6">
    <location>
        <begin position="414"/>
        <end position="455"/>
    </location>
</feature>
<feature type="region of interest" description="Disordered" evidence="6">
    <location>
        <begin position="386"/>
        <end position="405"/>
    </location>
</feature>
<dbReference type="PANTHER" id="PTHR47959:SF19">
    <property type="entry name" value="NUCLEOLAR RNA HELICASE 2-A"/>
    <property type="match status" value="1"/>
</dbReference>
<feature type="region of interest" description="Disordered" evidence="6">
    <location>
        <begin position="1245"/>
        <end position="1266"/>
    </location>
</feature>
<feature type="compositionally biased region" description="Polar residues" evidence="6">
    <location>
        <begin position="415"/>
        <end position="428"/>
    </location>
</feature>
<dbReference type="InterPro" id="IPR050079">
    <property type="entry name" value="DEAD_box_RNA_helicase"/>
</dbReference>
<dbReference type="InterPro" id="IPR011545">
    <property type="entry name" value="DEAD/DEAH_box_helicase_dom"/>
</dbReference>
<evidence type="ECO:0000256" key="2">
    <source>
        <dbReference type="ARBA" id="ARBA00022801"/>
    </source>
</evidence>
<dbReference type="SUPFAM" id="SSF52540">
    <property type="entry name" value="P-loop containing nucleoside triphosphate hydrolases"/>
    <property type="match status" value="2"/>
</dbReference>
<evidence type="ECO:0000313" key="10">
    <source>
        <dbReference type="EMBL" id="KMZ95877.1"/>
    </source>
</evidence>
<dbReference type="InterPro" id="IPR014014">
    <property type="entry name" value="RNA_helicase_DEAD_Q_motif"/>
</dbReference>
<dbReference type="InterPro" id="IPR014001">
    <property type="entry name" value="Helicase_ATP-bd"/>
</dbReference>
<dbReference type="Pfam" id="PF00271">
    <property type="entry name" value="Helicase_C"/>
    <property type="match status" value="1"/>
</dbReference>
<evidence type="ECO:0000259" key="8">
    <source>
        <dbReference type="PROSITE" id="PS51194"/>
    </source>
</evidence>
<evidence type="ECO:0000256" key="4">
    <source>
        <dbReference type="ARBA" id="ARBA00022840"/>
    </source>
</evidence>
<dbReference type="PROSITE" id="PS51192">
    <property type="entry name" value="HELICASE_ATP_BIND_1"/>
    <property type="match status" value="1"/>
</dbReference>
<reference evidence="10 11" key="1">
    <citation type="submission" date="2011-08" db="EMBL/GenBank/DDBJ databases">
        <title>The Genome Sequence of Plasmodium vivax Mauritania I.</title>
        <authorList>
            <consortium name="The Broad Institute Genome Sequencing Platform"/>
            <consortium name="The Broad Institute Genome Sequencing Center for Infectious Disease"/>
            <person name="Neafsey D."/>
            <person name="Carlton J."/>
            <person name="Barnwell J."/>
            <person name="Collins W."/>
            <person name="Escalante A."/>
            <person name="Mullikin J."/>
            <person name="Saul A."/>
            <person name="Guigo R."/>
            <person name="Camara F."/>
            <person name="Young S.K."/>
            <person name="Zeng Q."/>
            <person name="Gargeya S."/>
            <person name="Fitzgerald M."/>
            <person name="Haas B."/>
            <person name="Abouelleil A."/>
            <person name="Alvarado L."/>
            <person name="Arachchi H.M."/>
            <person name="Berlin A."/>
            <person name="Brown A."/>
            <person name="Chapman S.B."/>
            <person name="Chen Z."/>
            <person name="Dunbar C."/>
            <person name="Freedman E."/>
            <person name="Gearin G."/>
            <person name="Gellesch M."/>
            <person name="Goldberg J."/>
            <person name="Griggs A."/>
            <person name="Gujja S."/>
            <person name="Heiman D."/>
            <person name="Howarth C."/>
            <person name="Larson L."/>
            <person name="Lui A."/>
            <person name="MacDonald P.J.P."/>
            <person name="Montmayeur A."/>
            <person name="Murphy C."/>
            <person name="Neiman D."/>
            <person name="Pearson M."/>
            <person name="Priest M."/>
            <person name="Roberts A."/>
            <person name="Saif S."/>
            <person name="Shea T."/>
            <person name="Shenoy N."/>
            <person name="Sisk P."/>
            <person name="Stolte C."/>
            <person name="Sykes S."/>
            <person name="Wortman J."/>
            <person name="Nusbaum C."/>
            <person name="Birren B."/>
        </authorList>
    </citation>
    <scope>NUCLEOTIDE SEQUENCE [LARGE SCALE GENOMIC DNA]</scope>
    <source>
        <strain evidence="10 11">Mauritania I</strain>
    </source>
</reference>
<dbReference type="PANTHER" id="PTHR47959">
    <property type="entry name" value="ATP-DEPENDENT RNA HELICASE RHLE-RELATED"/>
    <property type="match status" value="1"/>
</dbReference>
<gene>
    <name evidence="10" type="ORF">PVMG_03951</name>
</gene>
<feature type="region of interest" description="Disordered" evidence="6">
    <location>
        <begin position="518"/>
        <end position="552"/>
    </location>
</feature>
<accession>A0A0J9TMB7</accession>
<dbReference type="GO" id="GO:0016787">
    <property type="term" value="F:hydrolase activity"/>
    <property type="evidence" value="ECO:0007669"/>
    <property type="project" value="UniProtKB-KW"/>
</dbReference>
<evidence type="ECO:0000256" key="6">
    <source>
        <dbReference type="SAM" id="MobiDB-lite"/>
    </source>
</evidence>
<feature type="compositionally biased region" description="Basic and acidic residues" evidence="6">
    <location>
        <begin position="523"/>
        <end position="546"/>
    </location>
</feature>
<keyword evidence="2" id="KW-0378">Hydrolase</keyword>
<dbReference type="GO" id="GO:0003676">
    <property type="term" value="F:nucleic acid binding"/>
    <property type="evidence" value="ECO:0007669"/>
    <property type="project" value="InterPro"/>
</dbReference>
<dbReference type="Pfam" id="PF00270">
    <property type="entry name" value="DEAD"/>
    <property type="match status" value="2"/>
</dbReference>
<proteinExistence type="predicted"/>
<feature type="domain" description="Helicase ATP-binding" evidence="7">
    <location>
        <begin position="58"/>
        <end position="346"/>
    </location>
</feature>
<feature type="compositionally biased region" description="Basic residues" evidence="6">
    <location>
        <begin position="429"/>
        <end position="450"/>
    </location>
</feature>
<dbReference type="InterPro" id="IPR027417">
    <property type="entry name" value="P-loop_NTPase"/>
</dbReference>
<dbReference type="PROSITE" id="PS51195">
    <property type="entry name" value="Q_MOTIF"/>
    <property type="match status" value="1"/>
</dbReference>
<dbReference type="GO" id="GO:0005524">
    <property type="term" value="F:ATP binding"/>
    <property type="evidence" value="ECO:0007669"/>
    <property type="project" value="UniProtKB-KW"/>
</dbReference>
<dbReference type="GO" id="GO:0005829">
    <property type="term" value="C:cytosol"/>
    <property type="evidence" value="ECO:0007669"/>
    <property type="project" value="TreeGrafter"/>
</dbReference>
<keyword evidence="1" id="KW-0547">Nucleotide-binding</keyword>
<evidence type="ECO:0000256" key="1">
    <source>
        <dbReference type="ARBA" id="ARBA00022741"/>
    </source>
</evidence>
<keyword evidence="4" id="KW-0067">ATP-binding</keyword>
<feature type="region of interest" description="Disordered" evidence="6">
    <location>
        <begin position="741"/>
        <end position="774"/>
    </location>
</feature>
<dbReference type="OrthoDB" id="337625at2759"/>
<dbReference type="CDD" id="cd18787">
    <property type="entry name" value="SF2_C_DEAD"/>
    <property type="match status" value="1"/>
</dbReference>